<evidence type="ECO:0000313" key="2">
    <source>
        <dbReference type="Proteomes" id="UP000593577"/>
    </source>
</evidence>
<sequence>MYSPELNSKIQQEKGDSLTEVYVSELWDFTRSSMSQNNLQELKEWTSTYSELWLCIGIPLIVCFIFGRVDLVPTVEEYTILFCFLRNQADKAYSRAANALTFSKKLMSITKMRFDLGTFGYEEKGRCLFFEYLRKEENVSYRVFSENYSLLKELVATLRRDNIFEEKWMKIL</sequence>
<dbReference type="EMBL" id="JABFAA010350109">
    <property type="protein sequence ID" value="MBA0702259.1"/>
    <property type="molecule type" value="Genomic_DNA"/>
</dbReference>
<evidence type="ECO:0000313" key="1">
    <source>
        <dbReference type="EMBL" id="MBA0702259.1"/>
    </source>
</evidence>
<protein>
    <submittedName>
        <fullName evidence="1">Uncharacterized protein</fullName>
    </submittedName>
</protein>
<dbReference type="AlphaFoldDB" id="A0A7J8YTA5"/>
<accession>A0A7J8YTA5</accession>
<reference evidence="1 2" key="1">
    <citation type="journal article" date="2019" name="Genome Biol. Evol.">
        <title>Insights into the evolution of the New World diploid cottons (Gossypium, subgenus Houzingenia) based on genome sequencing.</title>
        <authorList>
            <person name="Grover C.E."/>
            <person name="Arick M.A. 2nd"/>
            <person name="Thrash A."/>
            <person name="Conover J.L."/>
            <person name="Sanders W.S."/>
            <person name="Peterson D.G."/>
            <person name="Frelichowski J.E."/>
            <person name="Scheffler J.A."/>
            <person name="Scheffler B.E."/>
            <person name="Wendel J.F."/>
        </authorList>
    </citation>
    <scope>NUCLEOTIDE SEQUENCE [LARGE SCALE GENOMIC DNA]</scope>
    <source>
        <strain evidence="1">185</strain>
        <tissue evidence="1">Leaf</tissue>
    </source>
</reference>
<proteinExistence type="predicted"/>
<gene>
    <name evidence="1" type="ORF">Goari_027248</name>
</gene>
<keyword evidence="2" id="KW-1185">Reference proteome</keyword>
<comment type="caution">
    <text evidence="1">The sequence shown here is derived from an EMBL/GenBank/DDBJ whole genome shotgun (WGS) entry which is preliminary data.</text>
</comment>
<organism evidence="1 2">
    <name type="scientific">Gossypium aridum</name>
    <name type="common">American cotton</name>
    <name type="synonym">Erioxylum aridum</name>
    <dbReference type="NCBI Taxonomy" id="34290"/>
    <lineage>
        <taxon>Eukaryota</taxon>
        <taxon>Viridiplantae</taxon>
        <taxon>Streptophyta</taxon>
        <taxon>Embryophyta</taxon>
        <taxon>Tracheophyta</taxon>
        <taxon>Spermatophyta</taxon>
        <taxon>Magnoliopsida</taxon>
        <taxon>eudicotyledons</taxon>
        <taxon>Gunneridae</taxon>
        <taxon>Pentapetalae</taxon>
        <taxon>rosids</taxon>
        <taxon>malvids</taxon>
        <taxon>Malvales</taxon>
        <taxon>Malvaceae</taxon>
        <taxon>Malvoideae</taxon>
        <taxon>Gossypium</taxon>
    </lineage>
</organism>
<name>A0A7J8YTA5_GOSAI</name>
<dbReference type="Proteomes" id="UP000593577">
    <property type="component" value="Unassembled WGS sequence"/>
</dbReference>